<dbReference type="AlphaFoldDB" id="A0A934T295"/>
<dbReference type="InterPro" id="IPR035917">
    <property type="entry name" value="YjbQ-like_sf"/>
</dbReference>
<proteinExistence type="predicted"/>
<evidence type="ECO:0000313" key="2">
    <source>
        <dbReference type="Proteomes" id="UP000622890"/>
    </source>
</evidence>
<gene>
    <name evidence="1" type="ORF">JJB74_25550</name>
</gene>
<dbReference type="Gene3D" id="2.60.120.460">
    <property type="entry name" value="YjbQ-like"/>
    <property type="match status" value="1"/>
</dbReference>
<dbReference type="Pfam" id="PF01894">
    <property type="entry name" value="YjbQ"/>
    <property type="match status" value="1"/>
</dbReference>
<sequence>MACEIVVAITNGKLDFGTRQPIFYGAFDGMRRRRVLIKIIGE</sequence>
<dbReference type="Proteomes" id="UP000622890">
    <property type="component" value="Unassembled WGS sequence"/>
</dbReference>
<dbReference type="InterPro" id="IPR001602">
    <property type="entry name" value="UPF0047_YjbQ-like"/>
</dbReference>
<protein>
    <submittedName>
        <fullName evidence="1">YjbQ family protein</fullName>
    </submittedName>
</protein>
<keyword evidence="2" id="KW-1185">Reference proteome</keyword>
<reference evidence="1" key="1">
    <citation type="submission" date="2021-01" db="EMBL/GenBank/DDBJ databases">
        <title>Genome sequence of strain Noviherbaspirillum sp. DKR-6.</title>
        <authorList>
            <person name="Chaudhary D.K."/>
        </authorList>
    </citation>
    <scope>NUCLEOTIDE SEQUENCE</scope>
    <source>
        <strain evidence="1">DKR-6</strain>
    </source>
</reference>
<organism evidence="1 2">
    <name type="scientific">Noviherbaspirillum pedocola</name>
    <dbReference type="NCBI Taxonomy" id="2801341"/>
    <lineage>
        <taxon>Bacteria</taxon>
        <taxon>Pseudomonadati</taxon>
        <taxon>Pseudomonadota</taxon>
        <taxon>Betaproteobacteria</taxon>
        <taxon>Burkholderiales</taxon>
        <taxon>Oxalobacteraceae</taxon>
        <taxon>Noviherbaspirillum</taxon>
    </lineage>
</organism>
<evidence type="ECO:0000313" key="1">
    <source>
        <dbReference type="EMBL" id="MBK4738002.1"/>
    </source>
</evidence>
<dbReference type="EMBL" id="JAEPBG010000016">
    <property type="protein sequence ID" value="MBK4738002.1"/>
    <property type="molecule type" value="Genomic_DNA"/>
</dbReference>
<name>A0A934T295_9BURK</name>
<dbReference type="SUPFAM" id="SSF111038">
    <property type="entry name" value="YjbQ-like"/>
    <property type="match status" value="1"/>
</dbReference>
<accession>A0A934T295</accession>
<comment type="caution">
    <text evidence="1">The sequence shown here is derived from an EMBL/GenBank/DDBJ whole genome shotgun (WGS) entry which is preliminary data.</text>
</comment>